<gene>
    <name evidence="3" type="ORF">A4U53_33495</name>
</gene>
<comment type="caution">
    <text evidence="3">The sequence shown here is derived from an EMBL/GenBank/DDBJ whole genome shotgun (WGS) entry which is preliminary data.</text>
</comment>
<feature type="domain" description="AAA+ ATPase" evidence="2">
    <location>
        <begin position="187"/>
        <end position="308"/>
    </location>
</feature>
<dbReference type="InterPro" id="IPR027417">
    <property type="entry name" value="P-loop_NTPase"/>
</dbReference>
<evidence type="ECO:0000313" key="3">
    <source>
        <dbReference type="EMBL" id="OAP89073.1"/>
    </source>
</evidence>
<sequence length="777" mass="87644">MTYTFTNLSPPDFEDLARDLVGSDLGVRFEGFCQGPDGGIDGRHASTGGAVILQAKHYPRSTFADLKRVMKKERAAIDRLQPFRYLLATSKGLTPENKASLEKVIGPALLSQGDIMGPEDLNGLLDRFPAVEKANIKLWLSSSAVLDRIINAATHFFTSMSREEVEAKVLVYAPNPSFREAQQKLEENHVLIVSGPPGVGKTTLAEMLSYAYIAEDWEFVAIRSLEDGFSAIVDAKKQVFFFDDFLGKVGLDHRALASKDSDLAKFIKRVRKTPNARFILTTRAYIFEEARTVSEHLGDRHLDITKYSLDVGIYTRQIKARILYNHLYVAGLPSGYVRALWIAGSIPKIIDHKNYNPRIIEAMTESVLMKEVFEDAYAEAFIYALDHPEAIWDKAFRWHITPMCQHLLIALFFGSEYGVEIDELRDAFGPLHAFLCRKYGIQFGVKDFEQALKVLEGGFVAIKGDVVSLINPSLRDYLTAYLNDFELLADLAVNSMKADWAEAVWKRTKNEADLVFDRRKKVACAFLSIAEKFQLLPLSRPRLCEPKTHRICDIAMSERVRLLLEWSEASQEPRFAQLAMEIANCTAPGIFFHSWLDGNNLLKMITRLREGGYENFPFRAELVDALEDRLIELFQHRMDIDVLEQLCRAIDATDSEFSPKLETAVREATIKSFDKAAELAESEDSQSTLRDHIDTFNYLAVRAGAEPDRVAQTVATIERRIENLDETEQETPPAISEPMSRANDKFNNDDLSNLFAPLVADSETVARPIVGIEDIPF</sequence>
<dbReference type="InterPro" id="IPR003593">
    <property type="entry name" value="AAA+_ATPase"/>
</dbReference>
<organism evidence="3">
    <name type="scientific">Rhizobium leguminosarum</name>
    <dbReference type="NCBI Taxonomy" id="384"/>
    <lineage>
        <taxon>Bacteria</taxon>
        <taxon>Pseudomonadati</taxon>
        <taxon>Pseudomonadota</taxon>
        <taxon>Alphaproteobacteria</taxon>
        <taxon>Hyphomicrobiales</taxon>
        <taxon>Rhizobiaceae</taxon>
        <taxon>Rhizobium/Agrobacterium group</taxon>
        <taxon>Rhizobium</taxon>
    </lineage>
</organism>
<dbReference type="AlphaFoldDB" id="A0A179BCQ7"/>
<dbReference type="GO" id="GO:0003677">
    <property type="term" value="F:DNA binding"/>
    <property type="evidence" value="ECO:0007669"/>
    <property type="project" value="InterPro"/>
</dbReference>
<dbReference type="Pfam" id="PF20720">
    <property type="entry name" value="nSTAND3"/>
    <property type="match status" value="1"/>
</dbReference>
<dbReference type="SUPFAM" id="SSF52540">
    <property type="entry name" value="P-loop containing nucleoside triphosphate hydrolases"/>
    <property type="match status" value="1"/>
</dbReference>
<evidence type="ECO:0000259" key="2">
    <source>
        <dbReference type="SMART" id="SM00382"/>
    </source>
</evidence>
<reference evidence="3" key="1">
    <citation type="submission" date="2016-04" db="EMBL/GenBank/DDBJ databases">
        <title>Fast-growing isolate from the root nodules of Vavilovia formosa.</title>
        <authorList>
            <person name="Kimeklis A."/>
            <person name="Safronova V."/>
            <person name="Belimov A."/>
            <person name="Andronov E."/>
        </authorList>
    </citation>
    <scope>NUCLEOTIDE SEQUENCE [LARGE SCALE GENOMIC DNA]</scope>
    <source>
        <strain evidence="3">Vaf-46</strain>
    </source>
</reference>
<evidence type="ECO:0000256" key="1">
    <source>
        <dbReference type="SAM" id="MobiDB-lite"/>
    </source>
</evidence>
<dbReference type="SMART" id="SM00382">
    <property type="entry name" value="AAA"/>
    <property type="match status" value="1"/>
</dbReference>
<name>A0A179BCQ7_RHILE</name>
<accession>A0A179BCQ7</accession>
<protein>
    <recommendedName>
        <fullName evidence="2">AAA+ ATPase domain-containing protein</fullName>
    </recommendedName>
</protein>
<dbReference type="EMBL" id="LWBS01000441">
    <property type="protein sequence ID" value="OAP89073.1"/>
    <property type="molecule type" value="Genomic_DNA"/>
</dbReference>
<proteinExistence type="predicted"/>
<dbReference type="GO" id="GO:0004519">
    <property type="term" value="F:endonuclease activity"/>
    <property type="evidence" value="ECO:0007669"/>
    <property type="project" value="InterPro"/>
</dbReference>
<feature type="region of interest" description="Disordered" evidence="1">
    <location>
        <begin position="723"/>
        <end position="743"/>
    </location>
</feature>
<dbReference type="Gene3D" id="3.40.50.300">
    <property type="entry name" value="P-loop containing nucleotide triphosphate hydrolases"/>
    <property type="match status" value="1"/>
</dbReference>
<dbReference type="GO" id="GO:0009307">
    <property type="term" value="P:DNA restriction-modification system"/>
    <property type="evidence" value="ECO:0007669"/>
    <property type="project" value="InterPro"/>
</dbReference>
<dbReference type="CDD" id="cd00009">
    <property type="entry name" value="AAA"/>
    <property type="match status" value="1"/>
</dbReference>
<dbReference type="InterPro" id="IPR049050">
    <property type="entry name" value="nSTAND3"/>
</dbReference>